<reference evidence="3 4" key="1">
    <citation type="submission" date="2019-10" db="EMBL/GenBank/DDBJ databases">
        <title>Cardiobacteriales fam. a chemoheterotrophic member of the order Cardiobacteriales, and proposal of Cardiobacteriales fam. nov.</title>
        <authorList>
            <person name="Wang C."/>
        </authorList>
    </citation>
    <scope>NUCLEOTIDE SEQUENCE [LARGE SCALE GENOMIC DNA]</scope>
    <source>
        <strain evidence="3 4">ML27</strain>
    </source>
</reference>
<dbReference type="SUPFAM" id="SSF53955">
    <property type="entry name" value="Lysozyme-like"/>
    <property type="match status" value="1"/>
</dbReference>
<evidence type="ECO:0000259" key="2">
    <source>
        <dbReference type="Pfam" id="PF13406"/>
    </source>
</evidence>
<protein>
    <submittedName>
        <fullName evidence="3">Lytic murein transglycosylase B</fullName>
    </submittedName>
</protein>
<evidence type="ECO:0000256" key="1">
    <source>
        <dbReference type="PIRSR" id="PIRSR611757-1"/>
    </source>
</evidence>
<dbReference type="InterPro" id="IPR011757">
    <property type="entry name" value="Lytic_transglycosylase_MltB"/>
</dbReference>
<organism evidence="3 4">
    <name type="scientific">Ostreibacterium oceani</name>
    <dbReference type="NCBI Taxonomy" id="2654998"/>
    <lineage>
        <taxon>Bacteria</taxon>
        <taxon>Pseudomonadati</taxon>
        <taxon>Pseudomonadota</taxon>
        <taxon>Gammaproteobacteria</taxon>
        <taxon>Cardiobacteriales</taxon>
        <taxon>Ostreibacteriaceae</taxon>
        <taxon>Ostreibacterium</taxon>
    </lineage>
</organism>
<gene>
    <name evidence="3" type="primary">mltB</name>
    <name evidence="3" type="ORF">GCU85_06710</name>
</gene>
<dbReference type="CDD" id="cd13399">
    <property type="entry name" value="Slt35-like"/>
    <property type="match status" value="1"/>
</dbReference>
<dbReference type="Proteomes" id="UP000471298">
    <property type="component" value="Unassembled WGS sequence"/>
</dbReference>
<accession>A0A6N7EYF9</accession>
<dbReference type="Pfam" id="PF13406">
    <property type="entry name" value="SLT_2"/>
    <property type="match status" value="1"/>
</dbReference>
<dbReference type="NCBIfam" id="TIGR02282">
    <property type="entry name" value="MltB"/>
    <property type="match status" value="1"/>
</dbReference>
<evidence type="ECO:0000313" key="4">
    <source>
        <dbReference type="Proteomes" id="UP000471298"/>
    </source>
</evidence>
<dbReference type="Gene3D" id="1.10.8.350">
    <property type="entry name" value="Bacterial muramidase"/>
    <property type="match status" value="1"/>
</dbReference>
<sequence length="332" mass="37083">MKSTTKPLALLLFVPLLTWGNDYVDHEKGQAFIAELAGQYGYQRDTLVALFEQVERDDVILEKISRPAEKTTPWYRYREIFMDQPRIDNGVAFYQANQSVLHEAYEKFGVSPEIIVAILGVETRYGKVMGNDSVIRALATIAFDYPAREPFFTKELRAFLEMAAQEQFDPLVPKGSYAGAMGMAQFMPSSYLHYAVDYEGDGKRDLWNNPNDAIFSIANYLAEHGWQRDQLIFDNANLLSPYAGEYQHRPFTTLGELKAQGVLLQSSVATDDTPVGMLQLDGASGPLTFVTFTNFGVITRYNTSPMYAMVVTELANAIANSIPNSVSGTISN</sequence>
<dbReference type="EMBL" id="WHNW01000007">
    <property type="protein sequence ID" value="MPV86419.1"/>
    <property type="molecule type" value="Genomic_DNA"/>
</dbReference>
<dbReference type="FunCoup" id="A0A6N7EYF9">
    <property type="interactions" value="84"/>
</dbReference>
<evidence type="ECO:0000313" key="3">
    <source>
        <dbReference type="EMBL" id="MPV86419.1"/>
    </source>
</evidence>
<proteinExistence type="predicted"/>
<dbReference type="AlphaFoldDB" id="A0A6N7EYF9"/>
<feature type="domain" description="Transglycosylase SLT" evidence="2">
    <location>
        <begin position="30"/>
        <end position="316"/>
    </location>
</feature>
<dbReference type="GO" id="GO:0009253">
    <property type="term" value="P:peptidoglycan catabolic process"/>
    <property type="evidence" value="ECO:0007669"/>
    <property type="project" value="TreeGrafter"/>
</dbReference>
<dbReference type="InParanoid" id="A0A6N7EYF9"/>
<dbReference type="Gene3D" id="1.10.530.10">
    <property type="match status" value="1"/>
</dbReference>
<name>A0A6N7EYF9_9GAMM</name>
<dbReference type="InterPro" id="IPR031304">
    <property type="entry name" value="SLT_2"/>
</dbReference>
<dbReference type="PANTHER" id="PTHR30163">
    <property type="entry name" value="MEMBRANE-BOUND LYTIC MUREIN TRANSGLYCOSYLASE B"/>
    <property type="match status" value="1"/>
</dbReference>
<comment type="caution">
    <text evidence="3">The sequence shown here is derived from an EMBL/GenBank/DDBJ whole genome shotgun (WGS) entry which is preliminary data.</text>
</comment>
<dbReference type="InterPro" id="IPR023346">
    <property type="entry name" value="Lysozyme-like_dom_sf"/>
</dbReference>
<dbReference type="PANTHER" id="PTHR30163:SF9">
    <property type="entry name" value="MEMBRANE-BOUND LYTIC MUREIN TRANSGLYCOSYLASE B"/>
    <property type="match status" value="1"/>
</dbReference>
<dbReference type="FunFam" id="1.10.8.350:FF:000001">
    <property type="entry name" value="Lytic murein transglycosylase B"/>
    <property type="match status" value="1"/>
</dbReference>
<feature type="active site" evidence="1">
    <location>
        <position position="122"/>
    </location>
</feature>
<dbReference type="InterPro" id="IPR043426">
    <property type="entry name" value="MltB-like"/>
</dbReference>
<keyword evidence="4" id="KW-1185">Reference proteome</keyword>
<dbReference type="RefSeq" id="WP_152810415.1">
    <property type="nucleotide sequence ID" value="NZ_WHNW01000007.1"/>
</dbReference>
<dbReference type="GO" id="GO:0008933">
    <property type="term" value="F:peptidoglycan lytic transglycosylase activity"/>
    <property type="evidence" value="ECO:0007669"/>
    <property type="project" value="TreeGrafter"/>
</dbReference>